<organism evidence="1 2">
    <name type="scientific">Gehongia tenuis</name>
    <dbReference type="NCBI Taxonomy" id="2763655"/>
    <lineage>
        <taxon>Bacteria</taxon>
        <taxon>Bacillati</taxon>
        <taxon>Bacillota</taxon>
        <taxon>Clostridia</taxon>
        <taxon>Christensenellales</taxon>
        <taxon>Christensenellaceae</taxon>
        <taxon>Gehongia</taxon>
    </lineage>
</organism>
<accession>A0A926HPK6</accession>
<sequence length="218" mass="24228">MRIEGAFFDMDGLMLDTETINLKAWQMAAKEAGREMSWEDACLLLGRNQKDTIEYLKARWNMDVRPVNDRVEEIELELYRQGVDIKPGLMKLLNWLKAENIPAVTVTSSNRYIVELLLQNSGILPYMTELTCGNEITAGKPSPEIYLKAAAKLGIDPKHGVAFEDSTNGVLSAAAAGMAVFGVPDLVDLEARAEARLFKKVKDLDEALEYLKACKSEG</sequence>
<reference evidence="1" key="1">
    <citation type="submission" date="2020-08" db="EMBL/GenBank/DDBJ databases">
        <title>Genome public.</title>
        <authorList>
            <person name="Liu C."/>
            <person name="Sun Q."/>
        </authorList>
    </citation>
    <scope>NUCLEOTIDE SEQUENCE</scope>
    <source>
        <strain evidence="1">NSJ-53</strain>
    </source>
</reference>
<gene>
    <name evidence="1" type="ORF">H8696_05590</name>
</gene>
<dbReference type="EMBL" id="JACRSR010000001">
    <property type="protein sequence ID" value="MBC8531318.1"/>
    <property type="molecule type" value="Genomic_DNA"/>
</dbReference>
<dbReference type="Gene3D" id="3.40.50.1000">
    <property type="entry name" value="HAD superfamily/HAD-like"/>
    <property type="match status" value="1"/>
</dbReference>
<dbReference type="RefSeq" id="WP_249315774.1">
    <property type="nucleotide sequence ID" value="NZ_JACRSR010000001.1"/>
</dbReference>
<dbReference type="PANTHER" id="PTHR18901">
    <property type="entry name" value="2-DEOXYGLUCOSE-6-PHOSPHATE PHOSPHATASE 2"/>
    <property type="match status" value="1"/>
</dbReference>
<dbReference type="InterPro" id="IPR023198">
    <property type="entry name" value="PGP-like_dom2"/>
</dbReference>
<dbReference type="NCBIfam" id="TIGR01509">
    <property type="entry name" value="HAD-SF-IA-v3"/>
    <property type="match status" value="1"/>
</dbReference>
<dbReference type="InterPro" id="IPR041492">
    <property type="entry name" value="HAD_2"/>
</dbReference>
<dbReference type="InterPro" id="IPR006439">
    <property type="entry name" value="HAD-SF_hydro_IA"/>
</dbReference>
<dbReference type="Gene3D" id="1.10.150.240">
    <property type="entry name" value="Putative phosphatase, domain 2"/>
    <property type="match status" value="1"/>
</dbReference>
<evidence type="ECO:0000313" key="2">
    <source>
        <dbReference type="Proteomes" id="UP000623172"/>
    </source>
</evidence>
<dbReference type="Pfam" id="PF13419">
    <property type="entry name" value="HAD_2"/>
    <property type="match status" value="1"/>
</dbReference>
<dbReference type="InterPro" id="IPR036412">
    <property type="entry name" value="HAD-like_sf"/>
</dbReference>
<protein>
    <submittedName>
        <fullName evidence="1">HAD family phosphatase</fullName>
    </submittedName>
</protein>
<dbReference type="CDD" id="cd07505">
    <property type="entry name" value="HAD_BPGM-like"/>
    <property type="match status" value="1"/>
</dbReference>
<comment type="caution">
    <text evidence="1">The sequence shown here is derived from an EMBL/GenBank/DDBJ whole genome shotgun (WGS) entry which is preliminary data.</text>
</comment>
<dbReference type="InterPro" id="IPR023214">
    <property type="entry name" value="HAD_sf"/>
</dbReference>
<keyword evidence="2" id="KW-1185">Reference proteome</keyword>
<name>A0A926HPK6_9FIRM</name>
<dbReference type="Proteomes" id="UP000623172">
    <property type="component" value="Unassembled WGS sequence"/>
</dbReference>
<dbReference type="SFLD" id="SFLDG01129">
    <property type="entry name" value="C1.5:_HAD__Beta-PGM__Phosphata"/>
    <property type="match status" value="1"/>
</dbReference>
<dbReference type="PANTHER" id="PTHR18901:SF38">
    <property type="entry name" value="PSEUDOURIDINE-5'-PHOSPHATASE"/>
    <property type="match status" value="1"/>
</dbReference>
<proteinExistence type="predicted"/>
<dbReference type="SFLD" id="SFLDS00003">
    <property type="entry name" value="Haloacid_Dehalogenase"/>
    <property type="match status" value="1"/>
</dbReference>
<dbReference type="AlphaFoldDB" id="A0A926HPK6"/>
<evidence type="ECO:0000313" key="1">
    <source>
        <dbReference type="EMBL" id="MBC8531318.1"/>
    </source>
</evidence>
<dbReference type="SFLD" id="SFLDG01135">
    <property type="entry name" value="C1.5.6:_HAD__Beta-PGM__Phospha"/>
    <property type="match status" value="1"/>
</dbReference>
<dbReference type="SUPFAM" id="SSF56784">
    <property type="entry name" value="HAD-like"/>
    <property type="match status" value="1"/>
</dbReference>